<evidence type="ECO:0000256" key="1">
    <source>
        <dbReference type="SAM" id="Phobius"/>
    </source>
</evidence>
<dbReference type="Pfam" id="PF05656">
    <property type="entry name" value="DUF805"/>
    <property type="match status" value="1"/>
</dbReference>
<feature type="transmembrane region" description="Helical" evidence="1">
    <location>
        <begin position="124"/>
        <end position="144"/>
    </location>
</feature>
<dbReference type="Proteomes" id="UP000662888">
    <property type="component" value="Chromosome"/>
</dbReference>
<accession>A0AA48WI19</accession>
<feature type="transmembrane region" description="Helical" evidence="1">
    <location>
        <begin position="12"/>
        <end position="36"/>
    </location>
</feature>
<feature type="transmembrane region" description="Helical" evidence="1">
    <location>
        <begin position="42"/>
        <end position="58"/>
    </location>
</feature>
<keyword evidence="1" id="KW-0812">Transmembrane</keyword>
<organism evidence="2 3">
    <name type="scientific">Massilia antarctica</name>
    <dbReference type="NCBI Taxonomy" id="2765360"/>
    <lineage>
        <taxon>Bacteria</taxon>
        <taxon>Pseudomonadati</taxon>
        <taxon>Pseudomonadota</taxon>
        <taxon>Betaproteobacteria</taxon>
        <taxon>Burkholderiales</taxon>
        <taxon>Oxalobacteraceae</taxon>
        <taxon>Telluria group</taxon>
        <taxon>Massilia</taxon>
    </lineage>
</organism>
<sequence length="147" mass="15832">MFQVTGRIGRVRYFAYSIAPVLLNLGVWVCVAQGWLTVPANLGSLSLLLTVAMLAVIASRRLRDIGWPWWLAALLFVPSLMSAFVPMFGALQLLPALMSTALSLIPGSKLANRDGAPPCPNTRLTVAAACLWIVLSGASLWVVLSLR</sequence>
<name>A0AA48WI19_9BURK</name>
<evidence type="ECO:0000313" key="3">
    <source>
        <dbReference type="Proteomes" id="UP000662888"/>
    </source>
</evidence>
<dbReference type="EMBL" id="CP065053">
    <property type="protein sequence ID" value="QPI52087.1"/>
    <property type="molecule type" value="Genomic_DNA"/>
</dbReference>
<proteinExistence type="predicted"/>
<keyword evidence="3" id="KW-1185">Reference proteome</keyword>
<keyword evidence="1" id="KW-0472">Membrane</keyword>
<dbReference type="InterPro" id="IPR008523">
    <property type="entry name" value="DUF805"/>
</dbReference>
<evidence type="ECO:0000313" key="2">
    <source>
        <dbReference type="EMBL" id="QPI52087.1"/>
    </source>
</evidence>
<reference evidence="2 3" key="1">
    <citation type="submission" date="2020-11" db="EMBL/GenBank/DDBJ databases">
        <authorList>
            <person name="Sun Q."/>
        </authorList>
    </citation>
    <scope>NUCLEOTIDE SEQUENCE [LARGE SCALE GENOMIC DNA]</scope>
    <source>
        <strain evidence="2 3">P8398</strain>
    </source>
</reference>
<protein>
    <submittedName>
        <fullName evidence="2">DUF805 domain-containing protein</fullName>
    </submittedName>
</protein>
<gene>
    <name evidence="2" type="ORF">IV454_11645</name>
</gene>
<keyword evidence="1" id="KW-1133">Transmembrane helix</keyword>
<feature type="transmembrane region" description="Helical" evidence="1">
    <location>
        <begin position="70"/>
        <end position="94"/>
    </location>
</feature>